<protein>
    <submittedName>
        <fullName evidence="1">Xylem serine proteinase 1-like</fullName>
    </submittedName>
</protein>
<evidence type="ECO:0000313" key="1">
    <source>
        <dbReference type="EMBL" id="MCI58254.1"/>
    </source>
</evidence>
<comment type="caution">
    <text evidence="1">The sequence shown here is derived from an EMBL/GenBank/DDBJ whole genome shotgun (WGS) entry which is preliminary data.</text>
</comment>
<feature type="non-terminal residue" evidence="1">
    <location>
        <position position="43"/>
    </location>
</feature>
<proteinExistence type="predicted"/>
<dbReference type="Proteomes" id="UP000265520">
    <property type="component" value="Unassembled WGS sequence"/>
</dbReference>
<accession>A0A392TCF1</accession>
<sequence length="43" mass="4808">MDMLAGFDEATGGPSREFFPEPIAIEAFHSLRRRGLLTSCFAY</sequence>
<organism evidence="1 2">
    <name type="scientific">Trifolium medium</name>
    <dbReference type="NCBI Taxonomy" id="97028"/>
    <lineage>
        <taxon>Eukaryota</taxon>
        <taxon>Viridiplantae</taxon>
        <taxon>Streptophyta</taxon>
        <taxon>Embryophyta</taxon>
        <taxon>Tracheophyta</taxon>
        <taxon>Spermatophyta</taxon>
        <taxon>Magnoliopsida</taxon>
        <taxon>eudicotyledons</taxon>
        <taxon>Gunneridae</taxon>
        <taxon>Pentapetalae</taxon>
        <taxon>rosids</taxon>
        <taxon>fabids</taxon>
        <taxon>Fabales</taxon>
        <taxon>Fabaceae</taxon>
        <taxon>Papilionoideae</taxon>
        <taxon>50 kb inversion clade</taxon>
        <taxon>NPAAA clade</taxon>
        <taxon>Hologalegina</taxon>
        <taxon>IRL clade</taxon>
        <taxon>Trifolieae</taxon>
        <taxon>Trifolium</taxon>
    </lineage>
</organism>
<reference evidence="1 2" key="1">
    <citation type="journal article" date="2018" name="Front. Plant Sci.">
        <title>Red Clover (Trifolium pratense) and Zigzag Clover (T. medium) - A Picture of Genomic Similarities and Differences.</title>
        <authorList>
            <person name="Dluhosova J."/>
            <person name="Istvanek J."/>
            <person name="Nedelnik J."/>
            <person name="Repkova J."/>
        </authorList>
    </citation>
    <scope>NUCLEOTIDE SEQUENCE [LARGE SCALE GENOMIC DNA]</scope>
    <source>
        <strain evidence="2">cv. 10/8</strain>
        <tissue evidence="1">Leaf</tissue>
    </source>
</reference>
<dbReference type="EMBL" id="LXQA010543137">
    <property type="protein sequence ID" value="MCI58254.1"/>
    <property type="molecule type" value="Genomic_DNA"/>
</dbReference>
<name>A0A392TCF1_9FABA</name>
<dbReference type="AlphaFoldDB" id="A0A392TCF1"/>
<keyword evidence="2" id="KW-1185">Reference proteome</keyword>
<evidence type="ECO:0000313" key="2">
    <source>
        <dbReference type="Proteomes" id="UP000265520"/>
    </source>
</evidence>